<comment type="similarity">
    <text evidence="1">Belongs to the TRAFAC class translation factor GTPase superfamily. Classic translation factor GTPase family. EF-Tu/EF-1A subfamily.</text>
</comment>
<dbReference type="EMBL" id="DVFJ01000003">
    <property type="protein sequence ID" value="HIQ70744.1"/>
    <property type="molecule type" value="Genomic_DNA"/>
</dbReference>
<proteinExistence type="inferred from homology"/>
<sequence>MAKQKFERTKPHVNIGTIGHVDHGKTTLTAAITMVLAQFGEAQAMRYDEIDKAPEEKARGITINTAHVEYETANRHYAHVDCPGHADYVKNMITGAAQMDGAILVVSAPDGPMPQTREHILLARQVGVHYIVVFMNKTDMMDDEELLELVEMEIRELLSAYQFPGDEIPIIKGSALKALEYIQNGGTDPKNAPECQCIFELMEAVDSYIPSPKRATDEPFLMPVEDVFSITGRGTVATGRVERGVVKVQDTVEIVGLMDKPRSTVVTGVEMFRKLLDQAEAGDNIGVLLRGVQRNEIERGQVLAKPGTIHPHTHYMGEVYVLTKEEGGRHTPFFNGYRPQFYFRTTDVTGSIKLPEGVEMVMPGDNVTMECTLITPIA</sequence>
<name>A0A9D1CQR8_9FIRM</name>
<dbReference type="Gene3D" id="2.40.30.10">
    <property type="entry name" value="Translation factors"/>
    <property type="match status" value="2"/>
</dbReference>
<reference evidence="12" key="2">
    <citation type="journal article" date="2021" name="PeerJ">
        <title>Extensive microbial diversity within the chicken gut microbiome revealed by metagenomics and culture.</title>
        <authorList>
            <person name="Gilroy R."/>
            <person name="Ravi A."/>
            <person name="Getino M."/>
            <person name="Pursley I."/>
            <person name="Horton D.L."/>
            <person name="Alikhan N.F."/>
            <person name="Baker D."/>
            <person name="Gharbi K."/>
            <person name="Hall N."/>
            <person name="Watson M."/>
            <person name="Adriaenssens E.M."/>
            <person name="Foster-Nyarko E."/>
            <person name="Jarju S."/>
            <person name="Secka A."/>
            <person name="Antonio M."/>
            <person name="Oren A."/>
            <person name="Chaudhuri R.R."/>
            <person name="La Ragione R."/>
            <person name="Hildebrand F."/>
            <person name="Pallen M.J."/>
        </authorList>
    </citation>
    <scope>NUCLEOTIDE SEQUENCE</scope>
    <source>
        <strain evidence="12">ChiSxjej2B14-6234</strain>
    </source>
</reference>
<dbReference type="FunFam" id="2.40.30.10:FF:000001">
    <property type="entry name" value="Elongation factor Tu"/>
    <property type="match status" value="1"/>
</dbReference>
<dbReference type="Pfam" id="PF03143">
    <property type="entry name" value="GTP_EFTU_D3"/>
    <property type="match status" value="1"/>
</dbReference>
<dbReference type="InterPro" id="IPR000795">
    <property type="entry name" value="T_Tr_GTP-bd_dom"/>
</dbReference>
<dbReference type="PROSITE" id="PS00301">
    <property type="entry name" value="G_TR_1"/>
    <property type="match status" value="1"/>
</dbReference>
<dbReference type="SUPFAM" id="SSF50447">
    <property type="entry name" value="Translation proteins"/>
    <property type="match status" value="1"/>
</dbReference>
<dbReference type="CDD" id="cd03707">
    <property type="entry name" value="EFTU_III"/>
    <property type="match status" value="1"/>
</dbReference>
<dbReference type="InterPro" id="IPR041709">
    <property type="entry name" value="EF-Tu_GTP-bd"/>
</dbReference>
<dbReference type="HAMAP" id="MF_00118_B">
    <property type="entry name" value="EF_Tu_B"/>
    <property type="match status" value="1"/>
</dbReference>
<dbReference type="InterPro" id="IPR009001">
    <property type="entry name" value="Transl_elong_EF1A/Init_IF2_C"/>
</dbReference>
<feature type="non-terminal residue" evidence="12">
    <location>
        <position position="378"/>
    </location>
</feature>
<dbReference type="GO" id="GO:0003924">
    <property type="term" value="F:GTPase activity"/>
    <property type="evidence" value="ECO:0007669"/>
    <property type="project" value="InterPro"/>
</dbReference>
<dbReference type="CDD" id="cd03697">
    <property type="entry name" value="EFTU_II"/>
    <property type="match status" value="1"/>
</dbReference>
<evidence type="ECO:0000313" key="13">
    <source>
        <dbReference type="Proteomes" id="UP000886887"/>
    </source>
</evidence>
<keyword evidence="7" id="KW-0648">Protein biosynthesis</keyword>
<dbReference type="Pfam" id="PF00009">
    <property type="entry name" value="GTP_EFTU"/>
    <property type="match status" value="1"/>
</dbReference>
<dbReference type="InterPro" id="IPR027417">
    <property type="entry name" value="P-loop_NTPase"/>
</dbReference>
<dbReference type="PANTHER" id="PTHR43721:SF22">
    <property type="entry name" value="ELONGATION FACTOR TU, MITOCHONDRIAL"/>
    <property type="match status" value="1"/>
</dbReference>
<evidence type="ECO:0000256" key="10">
    <source>
        <dbReference type="NCBIfam" id="TIGR00485"/>
    </source>
</evidence>
<dbReference type="Gene3D" id="3.40.50.300">
    <property type="entry name" value="P-loop containing nucleotide triphosphate hydrolases"/>
    <property type="match status" value="1"/>
</dbReference>
<dbReference type="InterPro" id="IPR009000">
    <property type="entry name" value="Transl_B-barrel_sf"/>
</dbReference>
<dbReference type="Proteomes" id="UP000886887">
    <property type="component" value="Unassembled WGS sequence"/>
</dbReference>
<dbReference type="PRINTS" id="PR00315">
    <property type="entry name" value="ELONGATNFCT"/>
</dbReference>
<reference evidence="12" key="1">
    <citation type="submission" date="2020-10" db="EMBL/GenBank/DDBJ databases">
        <authorList>
            <person name="Gilroy R."/>
        </authorList>
    </citation>
    <scope>NUCLEOTIDE SEQUENCE</scope>
    <source>
        <strain evidence="12">ChiSxjej2B14-6234</strain>
    </source>
</reference>
<evidence type="ECO:0000256" key="1">
    <source>
        <dbReference type="ARBA" id="ARBA00007249"/>
    </source>
</evidence>
<dbReference type="NCBIfam" id="NF009373">
    <property type="entry name" value="PRK12736.1"/>
    <property type="match status" value="1"/>
</dbReference>
<dbReference type="NCBIfam" id="NF009372">
    <property type="entry name" value="PRK12735.1"/>
    <property type="match status" value="1"/>
</dbReference>
<keyword evidence="3" id="KW-0547">Nucleotide-binding</keyword>
<dbReference type="InterPro" id="IPR004160">
    <property type="entry name" value="Transl_elong_EFTu/EF1A_C"/>
</dbReference>
<keyword evidence="4 12" id="KW-0251">Elongation factor</keyword>
<dbReference type="PROSITE" id="PS51722">
    <property type="entry name" value="G_TR_2"/>
    <property type="match status" value="1"/>
</dbReference>
<accession>A0A9D1CQR8</accession>
<evidence type="ECO:0000256" key="8">
    <source>
        <dbReference type="ARBA" id="ARBA00023134"/>
    </source>
</evidence>
<keyword evidence="2" id="KW-0963">Cytoplasm</keyword>
<dbReference type="GO" id="GO:0005525">
    <property type="term" value="F:GTP binding"/>
    <property type="evidence" value="ECO:0007669"/>
    <property type="project" value="UniProtKB-UniRule"/>
</dbReference>
<dbReference type="GO" id="GO:0005829">
    <property type="term" value="C:cytosol"/>
    <property type="evidence" value="ECO:0007669"/>
    <property type="project" value="TreeGrafter"/>
</dbReference>
<dbReference type="InterPro" id="IPR033720">
    <property type="entry name" value="EFTU_2"/>
</dbReference>
<dbReference type="NCBIfam" id="TIGR00485">
    <property type="entry name" value="EF-Tu"/>
    <property type="match status" value="1"/>
</dbReference>
<dbReference type="CDD" id="cd01884">
    <property type="entry name" value="EF_Tu"/>
    <property type="match status" value="1"/>
</dbReference>
<evidence type="ECO:0000313" key="12">
    <source>
        <dbReference type="EMBL" id="HIQ70744.1"/>
    </source>
</evidence>
<dbReference type="PANTHER" id="PTHR43721">
    <property type="entry name" value="ELONGATION FACTOR TU-RELATED"/>
    <property type="match status" value="1"/>
</dbReference>
<dbReference type="InterPro" id="IPR050055">
    <property type="entry name" value="EF-Tu_GTPase"/>
</dbReference>
<dbReference type="InterPro" id="IPR005225">
    <property type="entry name" value="Small_GTP-bd"/>
</dbReference>
<evidence type="ECO:0000256" key="7">
    <source>
        <dbReference type="ARBA" id="ARBA00022917"/>
    </source>
</evidence>
<evidence type="ECO:0000256" key="3">
    <source>
        <dbReference type="ARBA" id="ARBA00022741"/>
    </source>
</evidence>
<dbReference type="Pfam" id="PF03144">
    <property type="entry name" value="GTP_EFTU_D2"/>
    <property type="match status" value="1"/>
</dbReference>
<dbReference type="InterPro" id="IPR004541">
    <property type="entry name" value="Transl_elong_EFTu/EF1A_bac/org"/>
</dbReference>
<protein>
    <recommendedName>
        <fullName evidence="9 10">Elongation factor Tu</fullName>
    </recommendedName>
</protein>
<evidence type="ECO:0000256" key="9">
    <source>
        <dbReference type="ARBA" id="ARBA00029554"/>
    </source>
</evidence>
<dbReference type="FunFam" id="3.40.50.300:FF:000003">
    <property type="entry name" value="Elongation factor Tu"/>
    <property type="match status" value="1"/>
</dbReference>
<dbReference type="GO" id="GO:0003746">
    <property type="term" value="F:translation elongation factor activity"/>
    <property type="evidence" value="ECO:0007669"/>
    <property type="project" value="UniProtKB-UniRule"/>
</dbReference>
<comment type="caution">
    <text evidence="12">The sequence shown here is derived from an EMBL/GenBank/DDBJ whole genome shotgun (WGS) entry which is preliminary data.</text>
</comment>
<evidence type="ECO:0000256" key="2">
    <source>
        <dbReference type="ARBA" id="ARBA00022490"/>
    </source>
</evidence>
<keyword evidence="5" id="KW-0378">Hydrolase</keyword>
<dbReference type="SUPFAM" id="SSF52540">
    <property type="entry name" value="P-loop containing nucleoside triphosphate hydrolases"/>
    <property type="match status" value="1"/>
</dbReference>
<dbReference type="InterPro" id="IPR004161">
    <property type="entry name" value="EFTu-like_2"/>
</dbReference>
<dbReference type="InterPro" id="IPR031157">
    <property type="entry name" value="G_TR_CS"/>
</dbReference>
<keyword evidence="8" id="KW-0342">GTP-binding</keyword>
<organism evidence="12 13">
    <name type="scientific">Candidatus Onthenecus intestinigallinarum</name>
    <dbReference type="NCBI Taxonomy" id="2840875"/>
    <lineage>
        <taxon>Bacteria</taxon>
        <taxon>Bacillati</taxon>
        <taxon>Bacillota</taxon>
        <taxon>Clostridia</taxon>
        <taxon>Eubacteriales</taxon>
        <taxon>Candidatus Onthenecus</taxon>
    </lineage>
</organism>
<evidence type="ECO:0000256" key="6">
    <source>
        <dbReference type="ARBA" id="ARBA00022842"/>
    </source>
</evidence>
<keyword evidence="6" id="KW-0460">Magnesium</keyword>
<evidence type="ECO:0000256" key="4">
    <source>
        <dbReference type="ARBA" id="ARBA00022768"/>
    </source>
</evidence>
<dbReference type="AlphaFoldDB" id="A0A9D1CQR8"/>
<dbReference type="NCBIfam" id="TIGR00231">
    <property type="entry name" value="small_GTP"/>
    <property type="match status" value="1"/>
</dbReference>
<evidence type="ECO:0000259" key="11">
    <source>
        <dbReference type="PROSITE" id="PS51722"/>
    </source>
</evidence>
<dbReference type="NCBIfam" id="NF000766">
    <property type="entry name" value="PRK00049.1"/>
    <property type="match status" value="1"/>
</dbReference>
<feature type="domain" description="Tr-type G" evidence="11">
    <location>
        <begin position="10"/>
        <end position="213"/>
    </location>
</feature>
<gene>
    <name evidence="12" type="primary">tuf</name>
    <name evidence="12" type="ORF">IAB73_00785</name>
</gene>
<dbReference type="SUPFAM" id="SSF50465">
    <property type="entry name" value="EF-Tu/eEF-1alpha/eIF2-gamma C-terminal domain"/>
    <property type="match status" value="1"/>
</dbReference>
<evidence type="ECO:0000256" key="5">
    <source>
        <dbReference type="ARBA" id="ARBA00022801"/>
    </source>
</evidence>